<keyword evidence="1 3" id="KW-0378">Hydrolase</keyword>
<dbReference type="SUPFAM" id="SSF53474">
    <property type="entry name" value="alpha/beta-Hydrolases"/>
    <property type="match status" value="1"/>
</dbReference>
<comment type="caution">
    <text evidence="3">The sequence shown here is derived from an EMBL/GenBank/DDBJ whole genome shotgun (WGS) entry which is preliminary data.</text>
</comment>
<reference evidence="3" key="2">
    <citation type="submission" date="2023-01" db="EMBL/GenBank/DDBJ databases">
        <authorList>
            <person name="Sun Q."/>
            <person name="Evtushenko L."/>
        </authorList>
    </citation>
    <scope>NUCLEOTIDE SEQUENCE</scope>
    <source>
        <strain evidence="3">VKM B-1513</strain>
    </source>
</reference>
<dbReference type="GO" id="GO:0016787">
    <property type="term" value="F:hydrolase activity"/>
    <property type="evidence" value="ECO:0007669"/>
    <property type="project" value="UniProtKB-KW"/>
</dbReference>
<dbReference type="Pfam" id="PF00561">
    <property type="entry name" value="Abhydrolase_1"/>
    <property type="match status" value="1"/>
</dbReference>
<dbReference type="GO" id="GO:0016020">
    <property type="term" value="C:membrane"/>
    <property type="evidence" value="ECO:0007669"/>
    <property type="project" value="TreeGrafter"/>
</dbReference>
<dbReference type="Gene3D" id="3.40.50.1820">
    <property type="entry name" value="alpha/beta hydrolase"/>
    <property type="match status" value="1"/>
</dbReference>
<dbReference type="AlphaFoldDB" id="A0A9W6IK57"/>
<reference evidence="3" key="1">
    <citation type="journal article" date="2014" name="Int. J. Syst. Evol. Microbiol.">
        <title>Complete genome sequence of Corynebacterium casei LMG S-19264T (=DSM 44701T), isolated from a smear-ripened cheese.</title>
        <authorList>
            <consortium name="US DOE Joint Genome Institute (JGI-PGF)"/>
            <person name="Walter F."/>
            <person name="Albersmeier A."/>
            <person name="Kalinowski J."/>
            <person name="Ruckert C."/>
        </authorList>
    </citation>
    <scope>NUCLEOTIDE SEQUENCE</scope>
    <source>
        <strain evidence="3">VKM B-1513</strain>
    </source>
</reference>
<evidence type="ECO:0000256" key="1">
    <source>
        <dbReference type="ARBA" id="ARBA00022801"/>
    </source>
</evidence>
<gene>
    <name evidence="3" type="primary">ydjP</name>
    <name evidence="3" type="ORF">GCM10017621_13190</name>
</gene>
<dbReference type="PANTHER" id="PTHR43798:SF31">
    <property type="entry name" value="AB HYDROLASE SUPERFAMILY PROTEIN YCLE"/>
    <property type="match status" value="1"/>
</dbReference>
<protein>
    <submittedName>
        <fullName evidence="3">AB hydrolase superfamily protein YdjP</fullName>
    </submittedName>
</protein>
<sequence>MLNIRSDNPAGRDGVLKSLALPDGTDMAYRDAGQGPVLLLVHGWAASGRFFDPIVDLLKQDFRVIIPDLRAHGQTPAGPGRPDIDTLADDLVVLLDTLDITGAVALGWSMGAQVLWSLIERHGADRLAGLVVEDMSPRILNTDDWPLGMASGMDTAGSQRALDAMRSNWPAYAAAFVRHIFSRDRASRDPDLIQRVLVELHQCDAEAMAALWESMAGQDFRPALPAMSLPVLVTWGEASQAYNPATSRYLVDTLPNAQGKAFAQSGHAPHLEQPEEFAEAVQQFASQVQAGVTHPENIEGSFSS</sequence>
<keyword evidence="4" id="KW-1185">Reference proteome</keyword>
<evidence type="ECO:0000313" key="4">
    <source>
        <dbReference type="Proteomes" id="UP001143486"/>
    </source>
</evidence>
<organism evidence="3 4">
    <name type="scientific">Maricaulis virginensis</name>
    <dbReference type="NCBI Taxonomy" id="144022"/>
    <lineage>
        <taxon>Bacteria</taxon>
        <taxon>Pseudomonadati</taxon>
        <taxon>Pseudomonadota</taxon>
        <taxon>Alphaproteobacteria</taxon>
        <taxon>Maricaulales</taxon>
        <taxon>Maricaulaceae</taxon>
        <taxon>Maricaulis</taxon>
    </lineage>
</organism>
<evidence type="ECO:0000313" key="3">
    <source>
        <dbReference type="EMBL" id="GLK51811.1"/>
    </source>
</evidence>
<dbReference type="InterPro" id="IPR029058">
    <property type="entry name" value="AB_hydrolase_fold"/>
</dbReference>
<feature type="domain" description="AB hydrolase-1" evidence="2">
    <location>
        <begin position="36"/>
        <end position="274"/>
    </location>
</feature>
<dbReference type="InterPro" id="IPR000073">
    <property type="entry name" value="AB_hydrolase_1"/>
</dbReference>
<dbReference type="PANTHER" id="PTHR43798">
    <property type="entry name" value="MONOACYLGLYCEROL LIPASE"/>
    <property type="match status" value="1"/>
</dbReference>
<dbReference type="PRINTS" id="PR00412">
    <property type="entry name" value="EPOXHYDRLASE"/>
</dbReference>
<dbReference type="InterPro" id="IPR050266">
    <property type="entry name" value="AB_hydrolase_sf"/>
</dbReference>
<dbReference type="Proteomes" id="UP001143486">
    <property type="component" value="Unassembled WGS sequence"/>
</dbReference>
<evidence type="ECO:0000259" key="2">
    <source>
        <dbReference type="Pfam" id="PF00561"/>
    </source>
</evidence>
<proteinExistence type="predicted"/>
<accession>A0A9W6IK57</accession>
<dbReference type="InterPro" id="IPR000639">
    <property type="entry name" value="Epox_hydrolase-like"/>
</dbReference>
<name>A0A9W6IK57_9PROT</name>
<dbReference type="EMBL" id="BSFE01000003">
    <property type="protein sequence ID" value="GLK51811.1"/>
    <property type="molecule type" value="Genomic_DNA"/>
</dbReference>
<dbReference type="RefSeq" id="WP_271186176.1">
    <property type="nucleotide sequence ID" value="NZ_BSFE01000003.1"/>
</dbReference>